<reference evidence="2 3" key="1">
    <citation type="submission" date="2018-02" db="EMBL/GenBank/DDBJ databases">
        <title>Genome sequence of the basidiomycete white-rot fungus Phlebia centrifuga.</title>
        <authorList>
            <person name="Granchi Z."/>
            <person name="Peng M."/>
            <person name="de Vries R.P."/>
            <person name="Hilden K."/>
            <person name="Makela M.R."/>
            <person name="Grigoriev I."/>
            <person name="Riley R."/>
        </authorList>
    </citation>
    <scope>NUCLEOTIDE SEQUENCE [LARGE SCALE GENOMIC DNA]</scope>
    <source>
        <strain evidence="2 3">FBCC195</strain>
    </source>
</reference>
<evidence type="ECO:0000313" key="3">
    <source>
        <dbReference type="Proteomes" id="UP000186601"/>
    </source>
</evidence>
<dbReference type="AlphaFoldDB" id="A0A2R6QBA7"/>
<dbReference type="EMBL" id="MLYV02000373">
    <property type="protein sequence ID" value="PSS05406.1"/>
    <property type="molecule type" value="Genomic_DNA"/>
</dbReference>
<organism evidence="2 3">
    <name type="scientific">Hermanssonia centrifuga</name>
    <dbReference type="NCBI Taxonomy" id="98765"/>
    <lineage>
        <taxon>Eukaryota</taxon>
        <taxon>Fungi</taxon>
        <taxon>Dikarya</taxon>
        <taxon>Basidiomycota</taxon>
        <taxon>Agaricomycotina</taxon>
        <taxon>Agaricomycetes</taxon>
        <taxon>Polyporales</taxon>
        <taxon>Meruliaceae</taxon>
        <taxon>Hermanssonia</taxon>
    </lineage>
</organism>
<gene>
    <name evidence="2" type="ORF">PHLCEN_2v3895</name>
</gene>
<feature type="region of interest" description="Disordered" evidence="1">
    <location>
        <begin position="43"/>
        <end position="124"/>
    </location>
</feature>
<sequence length="145" mass="15512">MFPTLGLFQKLPCPEKSKCKRPNCLFSHRDDVTEVPTVRVPVDVPKLPQAPTRAHLSTPPPVASSSKTQIPIPGKSTSIPAKRSINSPLRAAGSSNGTAVSHGVEPPTKLQRVGTAQRPTAIPTATQTTVSSFLRIYKQVKTKAP</sequence>
<dbReference type="Proteomes" id="UP000186601">
    <property type="component" value="Unassembled WGS sequence"/>
</dbReference>
<comment type="caution">
    <text evidence="2">The sequence shown here is derived from an EMBL/GenBank/DDBJ whole genome shotgun (WGS) entry which is preliminary data.</text>
</comment>
<keyword evidence="3" id="KW-1185">Reference proteome</keyword>
<protein>
    <submittedName>
        <fullName evidence="2">Uncharacterized protein</fullName>
    </submittedName>
</protein>
<name>A0A2R6QBA7_9APHY</name>
<dbReference type="OrthoDB" id="8191639at2759"/>
<evidence type="ECO:0000313" key="2">
    <source>
        <dbReference type="EMBL" id="PSS05406.1"/>
    </source>
</evidence>
<evidence type="ECO:0000256" key="1">
    <source>
        <dbReference type="SAM" id="MobiDB-lite"/>
    </source>
</evidence>
<proteinExistence type="predicted"/>
<accession>A0A2R6QBA7</accession>
<feature type="compositionally biased region" description="Polar residues" evidence="1">
    <location>
        <begin position="63"/>
        <end position="99"/>
    </location>
</feature>
<dbReference type="STRING" id="98765.A0A2R6QBA7"/>